<comment type="subcellular location">
    <subcellularLocation>
        <location evidence="1">Membrane</location>
    </subcellularLocation>
</comment>
<accession>A0AAD4RB51</accession>
<dbReference type="EMBL" id="JAKKPZ010000001">
    <property type="protein sequence ID" value="KAI1729108.1"/>
    <property type="molecule type" value="Genomic_DNA"/>
</dbReference>
<dbReference type="PRINTS" id="PR01609">
    <property type="entry name" value="CD36FAMILY"/>
</dbReference>
<reference evidence="8" key="1">
    <citation type="submission" date="2022-01" db="EMBL/GenBank/DDBJ databases">
        <title>Genome Sequence Resource for Two Populations of Ditylenchus destructor, the Migratory Endoparasitic Phytonematode.</title>
        <authorList>
            <person name="Zhang H."/>
            <person name="Lin R."/>
            <person name="Xie B."/>
        </authorList>
    </citation>
    <scope>NUCLEOTIDE SEQUENCE</scope>
    <source>
        <strain evidence="8">BazhouSP</strain>
    </source>
</reference>
<evidence type="ECO:0000256" key="2">
    <source>
        <dbReference type="ARBA" id="ARBA00010532"/>
    </source>
</evidence>
<keyword evidence="9" id="KW-1185">Reference proteome</keyword>
<protein>
    <submittedName>
        <fullName evidence="8">CD36 family domain-containing protein</fullName>
    </submittedName>
</protein>
<organism evidence="8 9">
    <name type="scientific">Ditylenchus destructor</name>
    <dbReference type="NCBI Taxonomy" id="166010"/>
    <lineage>
        <taxon>Eukaryota</taxon>
        <taxon>Metazoa</taxon>
        <taxon>Ecdysozoa</taxon>
        <taxon>Nematoda</taxon>
        <taxon>Chromadorea</taxon>
        <taxon>Rhabditida</taxon>
        <taxon>Tylenchina</taxon>
        <taxon>Tylenchomorpha</taxon>
        <taxon>Sphaerularioidea</taxon>
        <taxon>Anguinidae</taxon>
        <taxon>Anguininae</taxon>
        <taxon>Ditylenchus</taxon>
    </lineage>
</organism>
<dbReference type="Proteomes" id="UP001201812">
    <property type="component" value="Unassembled WGS sequence"/>
</dbReference>
<keyword evidence="6" id="KW-0325">Glycoprotein</keyword>
<evidence type="ECO:0000256" key="4">
    <source>
        <dbReference type="ARBA" id="ARBA00022989"/>
    </source>
</evidence>
<keyword evidence="5 7" id="KW-0472">Membrane</keyword>
<dbReference type="GO" id="GO:0016020">
    <property type="term" value="C:membrane"/>
    <property type="evidence" value="ECO:0007669"/>
    <property type="project" value="UniProtKB-SubCell"/>
</dbReference>
<evidence type="ECO:0000313" key="9">
    <source>
        <dbReference type="Proteomes" id="UP001201812"/>
    </source>
</evidence>
<dbReference type="AlphaFoldDB" id="A0AAD4RB51"/>
<evidence type="ECO:0000256" key="5">
    <source>
        <dbReference type="ARBA" id="ARBA00023136"/>
    </source>
</evidence>
<evidence type="ECO:0000313" key="8">
    <source>
        <dbReference type="EMBL" id="KAI1729108.1"/>
    </source>
</evidence>
<dbReference type="InterPro" id="IPR002159">
    <property type="entry name" value="CD36_fam"/>
</dbReference>
<proteinExistence type="inferred from homology"/>
<name>A0AAD4RB51_9BILA</name>
<evidence type="ECO:0000256" key="6">
    <source>
        <dbReference type="ARBA" id="ARBA00023180"/>
    </source>
</evidence>
<comment type="caution">
    <text evidence="8">The sequence shown here is derived from an EMBL/GenBank/DDBJ whole genome shotgun (WGS) entry which is preliminary data.</text>
</comment>
<gene>
    <name evidence="8" type="ORF">DdX_01328</name>
</gene>
<dbReference type="GO" id="GO:0005044">
    <property type="term" value="F:scavenger receptor activity"/>
    <property type="evidence" value="ECO:0007669"/>
    <property type="project" value="TreeGrafter"/>
</dbReference>
<sequence length="530" mass="60039">MKERIGLKRWHIISAGALLLSVIVLIISILAIICLPSVIESGIRKASVLTEDSQLLELWKDPLYSIKTSMWTFSVRNPDDVMNDSTPIVKRMGPYVFDQKLKRKIHSIENGTLKYESFRYYFFNEADSCEECFLYNRIWIPNLIFQKFVEAASRPAMRAATAALIVQTPFLEVDVSELLFEGYADPFLDQVCAIPFVNFVCESVLNLPERIGLFFQKNGTSSGVFEVQNGEMDGGESMGKIISWNGADRMPDHWWSSKEATAILGSTDGTLFKPFISKEENLTVFVPELCKSLTLVYQKELDYAGVPAYRYVVTRDDFDFTLGRNKGFCHANGKKIFEEEDPSCLPSGLLDISRCQRGEPPIVISWPNFLFSADFVQKSIRGMREPDVDRDQIEVDIEPRLGAIMQARRRFQINVSMWKGINLTMPGLDLSHFRNSVVPLLEIDEHSRIDAASLEMIKHKLIYMEKAALFSAYGALIFSIIATAIVVFYAVQRKRRSTNASFIWRPKNTVSPKANGVNAPNGVQVHQSEC</sequence>
<evidence type="ECO:0000256" key="7">
    <source>
        <dbReference type="SAM" id="Phobius"/>
    </source>
</evidence>
<feature type="transmembrane region" description="Helical" evidence="7">
    <location>
        <begin position="467"/>
        <end position="491"/>
    </location>
</feature>
<keyword evidence="4 7" id="KW-1133">Transmembrane helix</keyword>
<dbReference type="PANTHER" id="PTHR11923">
    <property type="entry name" value="SCAVENGER RECEPTOR CLASS B TYPE-1 SR-B1"/>
    <property type="match status" value="1"/>
</dbReference>
<feature type="transmembrane region" description="Helical" evidence="7">
    <location>
        <begin position="12"/>
        <end position="39"/>
    </location>
</feature>
<dbReference type="PANTHER" id="PTHR11923:SF103">
    <property type="entry name" value="SCAVENGER RECEPTOR (CD36 FAMILY) RELATED"/>
    <property type="match status" value="1"/>
</dbReference>
<evidence type="ECO:0000256" key="3">
    <source>
        <dbReference type="ARBA" id="ARBA00022692"/>
    </source>
</evidence>
<comment type="similarity">
    <text evidence="2">Belongs to the CD36 family.</text>
</comment>
<dbReference type="GO" id="GO:0005737">
    <property type="term" value="C:cytoplasm"/>
    <property type="evidence" value="ECO:0007669"/>
    <property type="project" value="TreeGrafter"/>
</dbReference>
<dbReference type="Pfam" id="PF01130">
    <property type="entry name" value="CD36"/>
    <property type="match status" value="1"/>
</dbReference>
<keyword evidence="3 7" id="KW-0812">Transmembrane</keyword>
<evidence type="ECO:0000256" key="1">
    <source>
        <dbReference type="ARBA" id="ARBA00004370"/>
    </source>
</evidence>